<keyword evidence="4" id="KW-0067">ATP-binding</keyword>
<feature type="domain" description="ABC transporter" evidence="8">
    <location>
        <begin position="328"/>
        <end position="564"/>
    </location>
</feature>
<dbReference type="InterPro" id="IPR027417">
    <property type="entry name" value="P-loop_NTPase"/>
</dbReference>
<accession>L0R7E9</accession>
<keyword evidence="5 7" id="KW-1133">Transmembrane helix</keyword>
<keyword evidence="11" id="KW-1185">Reference proteome</keyword>
<dbReference type="Pfam" id="PF00664">
    <property type="entry name" value="ABC_membrane"/>
    <property type="match status" value="1"/>
</dbReference>
<dbReference type="OrthoDB" id="9772049at2"/>
<evidence type="ECO:0000313" key="10">
    <source>
        <dbReference type="EMBL" id="CCO22142.1"/>
    </source>
</evidence>
<feature type="transmembrane region" description="Helical" evidence="7">
    <location>
        <begin position="154"/>
        <end position="173"/>
    </location>
</feature>
<evidence type="ECO:0000256" key="5">
    <source>
        <dbReference type="ARBA" id="ARBA00022989"/>
    </source>
</evidence>
<dbReference type="InterPro" id="IPR036640">
    <property type="entry name" value="ABC1_TM_sf"/>
</dbReference>
<dbReference type="SUPFAM" id="SSF52540">
    <property type="entry name" value="P-loop containing nucleoside triphosphate hydrolases"/>
    <property type="match status" value="1"/>
</dbReference>
<dbReference type="InterPro" id="IPR039421">
    <property type="entry name" value="Type_1_exporter"/>
</dbReference>
<dbReference type="GO" id="GO:0015421">
    <property type="term" value="F:ABC-type oligopeptide transporter activity"/>
    <property type="evidence" value="ECO:0007669"/>
    <property type="project" value="TreeGrafter"/>
</dbReference>
<dbReference type="GO" id="GO:0005886">
    <property type="term" value="C:plasma membrane"/>
    <property type="evidence" value="ECO:0007669"/>
    <property type="project" value="UniProtKB-SubCell"/>
</dbReference>
<name>L0R7E9_9BACT</name>
<gene>
    <name evidence="10" type="ORF">DESAM_10161</name>
</gene>
<evidence type="ECO:0000256" key="7">
    <source>
        <dbReference type="SAM" id="Phobius"/>
    </source>
</evidence>
<dbReference type="EMBL" id="FO203522">
    <property type="protein sequence ID" value="CCO22142.1"/>
    <property type="molecule type" value="Genomic_DNA"/>
</dbReference>
<dbReference type="STRING" id="1121451.DESAM_10161"/>
<keyword evidence="2 7" id="KW-0812">Transmembrane</keyword>
<dbReference type="Proteomes" id="UP000010808">
    <property type="component" value="Chromosome"/>
</dbReference>
<dbReference type="GO" id="GO:0005524">
    <property type="term" value="F:ATP binding"/>
    <property type="evidence" value="ECO:0007669"/>
    <property type="project" value="UniProtKB-KW"/>
</dbReference>
<dbReference type="Gene3D" id="3.40.50.300">
    <property type="entry name" value="P-loop containing nucleotide triphosphate hydrolases"/>
    <property type="match status" value="1"/>
</dbReference>
<dbReference type="PROSITE" id="PS50929">
    <property type="entry name" value="ABC_TM1F"/>
    <property type="match status" value="1"/>
</dbReference>
<keyword evidence="6 7" id="KW-0472">Membrane</keyword>
<feature type="transmembrane region" description="Helical" evidence="7">
    <location>
        <begin position="43"/>
        <end position="65"/>
    </location>
</feature>
<dbReference type="InterPro" id="IPR011527">
    <property type="entry name" value="ABC1_TM_dom"/>
</dbReference>
<dbReference type="GO" id="GO:0016887">
    <property type="term" value="F:ATP hydrolysis activity"/>
    <property type="evidence" value="ECO:0007669"/>
    <property type="project" value="InterPro"/>
</dbReference>
<dbReference type="Gene3D" id="1.20.1560.10">
    <property type="entry name" value="ABC transporter type 1, transmembrane domain"/>
    <property type="match status" value="1"/>
</dbReference>
<dbReference type="AlphaFoldDB" id="L0R7E9"/>
<dbReference type="PANTHER" id="PTHR43394">
    <property type="entry name" value="ATP-DEPENDENT PERMEASE MDL1, MITOCHONDRIAL"/>
    <property type="match status" value="1"/>
</dbReference>
<dbReference type="InterPro" id="IPR003439">
    <property type="entry name" value="ABC_transporter-like_ATP-bd"/>
</dbReference>
<dbReference type="SMART" id="SM00382">
    <property type="entry name" value="AAA"/>
    <property type="match status" value="1"/>
</dbReference>
<dbReference type="Pfam" id="PF00005">
    <property type="entry name" value="ABC_tran"/>
    <property type="match status" value="1"/>
</dbReference>
<proteinExistence type="predicted"/>
<organism evidence="10 11">
    <name type="scientific">Maridesulfovibrio hydrothermalis AM13 = DSM 14728</name>
    <dbReference type="NCBI Taxonomy" id="1121451"/>
    <lineage>
        <taxon>Bacteria</taxon>
        <taxon>Pseudomonadati</taxon>
        <taxon>Thermodesulfobacteriota</taxon>
        <taxon>Desulfovibrionia</taxon>
        <taxon>Desulfovibrionales</taxon>
        <taxon>Desulfovibrionaceae</taxon>
        <taxon>Maridesulfovibrio</taxon>
    </lineage>
</organism>
<dbReference type="eggNOG" id="COG2274">
    <property type="taxonomic scope" value="Bacteria"/>
</dbReference>
<dbReference type="PATRIC" id="fig|1121451.3.peg.149"/>
<feature type="domain" description="ABC transmembrane type-1" evidence="9">
    <location>
        <begin position="18"/>
        <end position="297"/>
    </location>
</feature>
<evidence type="ECO:0000259" key="9">
    <source>
        <dbReference type="PROSITE" id="PS50929"/>
    </source>
</evidence>
<sequence length="573" mass="61889">MRELLRRLSLHPFLAFEIVLASFFINILSLASPIFVIQVLNRYVGYGFDGTLITLTTGMLIAGFLNHGFTVVRVRIASAVNVGPDRVLSEMVLNCLARAKMTTMGRIPSARIHELMGGLQTVQSGYDASVICSVLDMPFFILFVGAVFFLSPVLALITIAAIACTLLAGWLNMRRGKRMMDAMRNESIVHRGNLSNAITGADTVRAFGGRGYLSGVFHSQVGKIQQIKRDMVQGGTRGQASLQTLAMLLRVLVYAVGAREVVAGSLSMGGLIGASILSGKALSVSASFMKSRSMISQATAMMQSLQEFLRQPLESETGTVLNDYKGAVEIKDLGFAYPGSTGPLFEGMDVDIKAGSVVVVTGHNGSGKTTFVRLLLGLIDPGRGQILAGGVDIRQLAAPWWRTQIMYLPQEPTFLNATIKENICLNCPDIDDERVERIVEAAGLKKYLDTSVKGLEAQVVNGGAELAVGIRRRLALARALSVKGAVAILDEPAEGFDIEGLRIMDMVINSMIKAGKTLIVVTHDMRIMQRADIVIDLSRKPKPQVSYTAEAAEECGKDKAECKDDKAESEAVQ</sequence>
<dbReference type="PROSITE" id="PS50893">
    <property type="entry name" value="ABC_TRANSPORTER_2"/>
    <property type="match status" value="1"/>
</dbReference>
<evidence type="ECO:0000256" key="3">
    <source>
        <dbReference type="ARBA" id="ARBA00022741"/>
    </source>
</evidence>
<dbReference type="RefSeq" id="WP_015334752.1">
    <property type="nucleotide sequence ID" value="NC_020055.1"/>
</dbReference>
<evidence type="ECO:0000256" key="2">
    <source>
        <dbReference type="ARBA" id="ARBA00022692"/>
    </source>
</evidence>
<feature type="transmembrane region" description="Helical" evidence="7">
    <location>
        <begin position="12"/>
        <end position="37"/>
    </location>
</feature>
<reference evidence="10 11" key="1">
    <citation type="submission" date="2012-10" db="EMBL/GenBank/DDBJ databases">
        <authorList>
            <person name="Genoscope - CEA"/>
        </authorList>
    </citation>
    <scope>NUCLEOTIDE SEQUENCE [LARGE SCALE GENOMIC DNA]</scope>
    <source>
        <strain evidence="11">AM13 / DSM 14728</strain>
    </source>
</reference>
<evidence type="ECO:0000313" key="11">
    <source>
        <dbReference type="Proteomes" id="UP000010808"/>
    </source>
</evidence>
<comment type="subcellular location">
    <subcellularLocation>
        <location evidence="1">Cell membrane</location>
        <topology evidence="1">Multi-pass membrane protein</topology>
    </subcellularLocation>
</comment>
<evidence type="ECO:0000256" key="6">
    <source>
        <dbReference type="ARBA" id="ARBA00023136"/>
    </source>
</evidence>
<dbReference type="KEGG" id="dhy:DESAM_10161"/>
<dbReference type="PANTHER" id="PTHR43394:SF1">
    <property type="entry name" value="ATP-BINDING CASSETTE SUB-FAMILY B MEMBER 10, MITOCHONDRIAL"/>
    <property type="match status" value="1"/>
</dbReference>
<protein>
    <submittedName>
        <fullName evidence="10">ABC transporter related</fullName>
    </submittedName>
</protein>
<keyword evidence="3" id="KW-0547">Nucleotide-binding</keyword>
<dbReference type="InterPro" id="IPR003593">
    <property type="entry name" value="AAA+_ATPase"/>
</dbReference>
<evidence type="ECO:0000259" key="8">
    <source>
        <dbReference type="PROSITE" id="PS50893"/>
    </source>
</evidence>
<dbReference type="SUPFAM" id="SSF90123">
    <property type="entry name" value="ABC transporter transmembrane region"/>
    <property type="match status" value="1"/>
</dbReference>
<evidence type="ECO:0000256" key="1">
    <source>
        <dbReference type="ARBA" id="ARBA00004651"/>
    </source>
</evidence>
<dbReference type="HOGENOM" id="CLU_000604_95_6_7"/>
<evidence type="ECO:0000256" key="4">
    <source>
        <dbReference type="ARBA" id="ARBA00022840"/>
    </source>
</evidence>